<reference evidence="1" key="1">
    <citation type="journal article" date="2019" name="BMC Genomics">
        <title>A new reference genome for Sorghum bicolor reveals high levels of sequence similarity between sweet and grain genotypes: implications for the genetics of sugar metabolism.</title>
        <authorList>
            <person name="Cooper E.A."/>
            <person name="Brenton Z.W."/>
            <person name="Flinn B.S."/>
            <person name="Jenkins J."/>
            <person name="Shu S."/>
            <person name="Flowers D."/>
            <person name="Luo F."/>
            <person name="Wang Y."/>
            <person name="Xia P."/>
            <person name="Barry K."/>
            <person name="Daum C."/>
            <person name="Lipzen A."/>
            <person name="Yoshinaga Y."/>
            <person name="Schmutz J."/>
            <person name="Saski C."/>
            <person name="Vermerris W."/>
            <person name="Kresovich S."/>
        </authorList>
    </citation>
    <scope>NUCLEOTIDE SEQUENCE</scope>
</reference>
<protein>
    <submittedName>
        <fullName evidence="1">Uncharacterized protein</fullName>
    </submittedName>
</protein>
<dbReference type="AlphaFoldDB" id="A0A921RF24"/>
<comment type="caution">
    <text evidence="1">The sequence shown here is derived from an EMBL/GenBank/DDBJ whole genome shotgun (WGS) entry which is preliminary data.</text>
</comment>
<dbReference type="EMBL" id="CM027682">
    <property type="protein sequence ID" value="KAG0539198.1"/>
    <property type="molecule type" value="Genomic_DNA"/>
</dbReference>
<dbReference type="Proteomes" id="UP000807115">
    <property type="component" value="Chromosome 3"/>
</dbReference>
<reference evidence="1" key="2">
    <citation type="submission" date="2020-10" db="EMBL/GenBank/DDBJ databases">
        <authorList>
            <person name="Cooper E.A."/>
            <person name="Brenton Z.W."/>
            <person name="Flinn B.S."/>
            <person name="Jenkins J."/>
            <person name="Shu S."/>
            <person name="Flowers D."/>
            <person name="Luo F."/>
            <person name="Wang Y."/>
            <person name="Xia P."/>
            <person name="Barry K."/>
            <person name="Daum C."/>
            <person name="Lipzen A."/>
            <person name="Yoshinaga Y."/>
            <person name="Schmutz J."/>
            <person name="Saski C."/>
            <person name="Vermerris W."/>
            <person name="Kresovich S."/>
        </authorList>
    </citation>
    <scope>NUCLEOTIDE SEQUENCE</scope>
</reference>
<accession>A0A921RF24</accession>
<sequence length="71" mass="7215">MPGSFVDVGCRGARAVAAGWWSRRRVLAGSEDVHPSLAVLALELARKAGAGAGAMELLPDLKCGAGPCLPT</sequence>
<gene>
    <name evidence="1" type="ORF">BDA96_03G302000</name>
</gene>
<proteinExistence type="predicted"/>
<organism evidence="1 2">
    <name type="scientific">Sorghum bicolor</name>
    <name type="common">Sorghum</name>
    <name type="synonym">Sorghum vulgare</name>
    <dbReference type="NCBI Taxonomy" id="4558"/>
    <lineage>
        <taxon>Eukaryota</taxon>
        <taxon>Viridiplantae</taxon>
        <taxon>Streptophyta</taxon>
        <taxon>Embryophyta</taxon>
        <taxon>Tracheophyta</taxon>
        <taxon>Spermatophyta</taxon>
        <taxon>Magnoliopsida</taxon>
        <taxon>Liliopsida</taxon>
        <taxon>Poales</taxon>
        <taxon>Poaceae</taxon>
        <taxon>PACMAD clade</taxon>
        <taxon>Panicoideae</taxon>
        <taxon>Andropogonodae</taxon>
        <taxon>Andropogoneae</taxon>
        <taxon>Sorghinae</taxon>
        <taxon>Sorghum</taxon>
    </lineage>
</organism>
<evidence type="ECO:0000313" key="1">
    <source>
        <dbReference type="EMBL" id="KAG0539198.1"/>
    </source>
</evidence>
<name>A0A921RF24_SORBI</name>
<evidence type="ECO:0000313" key="2">
    <source>
        <dbReference type="Proteomes" id="UP000807115"/>
    </source>
</evidence>